<proteinExistence type="inferred from homology"/>
<dbReference type="AlphaFoldDB" id="A0A1M4U7N8"/>
<protein>
    <submittedName>
        <fullName evidence="4">HSP20 family protein</fullName>
    </submittedName>
</protein>
<dbReference type="InterPro" id="IPR031107">
    <property type="entry name" value="Small_HSP"/>
</dbReference>
<dbReference type="PANTHER" id="PTHR11527">
    <property type="entry name" value="HEAT-SHOCK PROTEIN 20 FAMILY MEMBER"/>
    <property type="match status" value="1"/>
</dbReference>
<evidence type="ECO:0000313" key="5">
    <source>
        <dbReference type="Proteomes" id="UP000184476"/>
    </source>
</evidence>
<dbReference type="PROSITE" id="PS01031">
    <property type="entry name" value="SHSP"/>
    <property type="match status" value="1"/>
</dbReference>
<dbReference type="RefSeq" id="WP_073152413.1">
    <property type="nucleotide sequence ID" value="NZ_FQVL01000001.1"/>
</dbReference>
<comment type="similarity">
    <text evidence="1 2">Belongs to the small heat shock protein (HSP20) family.</text>
</comment>
<dbReference type="InterPro" id="IPR002068">
    <property type="entry name" value="A-crystallin/Hsp20_dom"/>
</dbReference>
<dbReference type="Pfam" id="PF00011">
    <property type="entry name" value="HSP20"/>
    <property type="match status" value="1"/>
</dbReference>
<name>A0A1M4U7N8_9BACL</name>
<dbReference type="STRING" id="112248.SAMN05444392_101851"/>
<dbReference type="CDD" id="cd06464">
    <property type="entry name" value="ACD_sHsps-like"/>
    <property type="match status" value="1"/>
</dbReference>
<keyword evidence="5" id="KW-1185">Reference proteome</keyword>
<accession>A0A1M4U7N8</accession>
<reference evidence="4 5" key="1">
    <citation type="submission" date="2016-11" db="EMBL/GenBank/DDBJ databases">
        <authorList>
            <person name="Jaros S."/>
            <person name="Januszkiewicz K."/>
            <person name="Wedrychowicz H."/>
        </authorList>
    </citation>
    <scope>NUCLEOTIDE SEQUENCE [LARGE SCALE GENOMIC DNA]</scope>
    <source>
        <strain evidence="4 5">DSM 44666</strain>
    </source>
</reference>
<evidence type="ECO:0000256" key="2">
    <source>
        <dbReference type="RuleBase" id="RU003616"/>
    </source>
</evidence>
<dbReference type="Proteomes" id="UP000184476">
    <property type="component" value="Unassembled WGS sequence"/>
</dbReference>
<evidence type="ECO:0000259" key="3">
    <source>
        <dbReference type="PROSITE" id="PS01031"/>
    </source>
</evidence>
<evidence type="ECO:0000313" key="4">
    <source>
        <dbReference type="EMBL" id="SHE52618.1"/>
    </source>
</evidence>
<sequence length="144" mass="17041">MSLVPYDRFRRLDQIRREFDRFFSEMPSIFNNENMGSIRIDLHETADEIVATCDIPGLEKKEDVSIHIDHQLLQIDGAIHRSNDIHEENLHRKERYIGRFHRSVTLPSPVSHEGVKATYRNGVLEVHMPKIKRDEQQQIDIEFH</sequence>
<dbReference type="InterPro" id="IPR008978">
    <property type="entry name" value="HSP20-like_chaperone"/>
</dbReference>
<evidence type="ECO:0000256" key="1">
    <source>
        <dbReference type="PROSITE-ProRule" id="PRU00285"/>
    </source>
</evidence>
<dbReference type="Gene3D" id="2.60.40.790">
    <property type="match status" value="1"/>
</dbReference>
<feature type="domain" description="SHSP" evidence="3">
    <location>
        <begin position="31"/>
        <end position="144"/>
    </location>
</feature>
<dbReference type="OrthoDB" id="1806521at2"/>
<gene>
    <name evidence="4" type="ORF">SAMN05444392_101851</name>
</gene>
<organism evidence="4 5">
    <name type="scientific">Seinonella peptonophila</name>
    <dbReference type="NCBI Taxonomy" id="112248"/>
    <lineage>
        <taxon>Bacteria</taxon>
        <taxon>Bacillati</taxon>
        <taxon>Bacillota</taxon>
        <taxon>Bacilli</taxon>
        <taxon>Bacillales</taxon>
        <taxon>Thermoactinomycetaceae</taxon>
        <taxon>Seinonella</taxon>
    </lineage>
</organism>
<dbReference type="SUPFAM" id="SSF49764">
    <property type="entry name" value="HSP20-like chaperones"/>
    <property type="match status" value="1"/>
</dbReference>
<dbReference type="EMBL" id="FQVL01000001">
    <property type="protein sequence ID" value="SHE52618.1"/>
    <property type="molecule type" value="Genomic_DNA"/>
</dbReference>